<dbReference type="AlphaFoldDB" id="A0A850ERZ4"/>
<dbReference type="RefSeq" id="WP_175374341.1">
    <property type="nucleotide sequence ID" value="NZ_JABWCS010000221.1"/>
</dbReference>
<dbReference type="PROSITE" id="PS50005">
    <property type="entry name" value="TPR"/>
    <property type="match status" value="1"/>
</dbReference>
<dbReference type="InterPro" id="IPR011990">
    <property type="entry name" value="TPR-like_helical_dom_sf"/>
</dbReference>
<reference evidence="3" key="1">
    <citation type="submission" date="2020-06" db="EMBL/GenBank/DDBJ databases">
        <title>Paenibacillus sp. nov., isolated from soil.</title>
        <authorList>
            <person name="Seo Y.L."/>
        </authorList>
    </citation>
    <scope>NUCLEOTIDE SEQUENCE [LARGE SCALE GENOMIC DNA]</scope>
    <source>
        <strain evidence="3">JW14</strain>
    </source>
</reference>
<feature type="repeat" description="TPR" evidence="1">
    <location>
        <begin position="73"/>
        <end position="106"/>
    </location>
</feature>
<organism evidence="3 4">
    <name type="scientific">Paenibacillus agri</name>
    <dbReference type="NCBI Taxonomy" id="2744309"/>
    <lineage>
        <taxon>Bacteria</taxon>
        <taxon>Bacillati</taxon>
        <taxon>Bacillota</taxon>
        <taxon>Bacilli</taxon>
        <taxon>Bacillales</taxon>
        <taxon>Paenibacillaceae</taxon>
        <taxon>Paenibacillus</taxon>
    </lineage>
</organism>
<evidence type="ECO:0000313" key="3">
    <source>
        <dbReference type="EMBL" id="NUU63963.1"/>
    </source>
</evidence>
<evidence type="ECO:0000313" key="4">
    <source>
        <dbReference type="Proteomes" id="UP000564806"/>
    </source>
</evidence>
<proteinExistence type="predicted"/>
<dbReference type="InterPro" id="IPR019734">
    <property type="entry name" value="TPR_rpt"/>
</dbReference>
<feature type="domain" description="Tetratrico peptide repeat group 5" evidence="2">
    <location>
        <begin position="40"/>
        <end position="157"/>
    </location>
</feature>
<keyword evidence="4" id="KW-1185">Reference proteome</keyword>
<dbReference type="EMBL" id="JABWCS010000221">
    <property type="protein sequence ID" value="NUU63963.1"/>
    <property type="molecule type" value="Genomic_DNA"/>
</dbReference>
<feature type="domain" description="Tetratrico peptide repeat group 5" evidence="2">
    <location>
        <begin position="4"/>
        <end position="33"/>
    </location>
</feature>
<accession>A0A850ERZ4</accession>
<comment type="caution">
    <text evidence="3">The sequence shown here is derived from an EMBL/GenBank/DDBJ whole genome shotgun (WGS) entry which is preliminary data.</text>
</comment>
<keyword evidence="1" id="KW-0802">TPR repeat</keyword>
<dbReference type="InterPro" id="IPR041656">
    <property type="entry name" value="TPR_5"/>
</dbReference>
<dbReference type="SUPFAM" id="SSF48452">
    <property type="entry name" value="TPR-like"/>
    <property type="match status" value="1"/>
</dbReference>
<evidence type="ECO:0000259" key="2">
    <source>
        <dbReference type="Pfam" id="PF12688"/>
    </source>
</evidence>
<name>A0A850ERZ4_9BACL</name>
<sequence>MVEAIIEAAVALRNAGQAEQARTLLLEQLEGHPQHARLHYQLAWTHDVLGLERAAVPYYEKSLALGLPPEDQAGALLGLGSTYRTLGEYERAKAILAQGMAEFPDRREFPVFYAMALHNLGDHSEAMGILLEQLADTSADEGIRSYSKAIAFYADKLEQIWD</sequence>
<dbReference type="Proteomes" id="UP000564806">
    <property type="component" value="Unassembled WGS sequence"/>
</dbReference>
<evidence type="ECO:0000256" key="1">
    <source>
        <dbReference type="PROSITE-ProRule" id="PRU00339"/>
    </source>
</evidence>
<protein>
    <submittedName>
        <fullName evidence="3">Tetratricopeptide repeat protein</fullName>
    </submittedName>
</protein>
<dbReference type="Pfam" id="PF12688">
    <property type="entry name" value="TPR_5"/>
    <property type="match status" value="2"/>
</dbReference>
<gene>
    <name evidence="3" type="ORF">HPT30_26790</name>
</gene>
<dbReference type="Gene3D" id="1.25.40.10">
    <property type="entry name" value="Tetratricopeptide repeat domain"/>
    <property type="match status" value="1"/>
</dbReference>